<keyword evidence="8 17" id="KW-0479">Metal-binding</keyword>
<sequence>MASSSFMAILTLALLLQTATLSAQLSTNFYSSSCPRVFSTVRSTVQSAIRNEARIGASLLRLHFHDCFVNGCDGSLLLDDTSSFTGEKNAVPNRNSARGFDVVDNIKSAVENVCPGVVSCADILAIASRDSVAILGGPSWNVKHPPPTSNLNQLISRFNALGLSTRDLVALSGDYIFLMHTLDLIAYNWAIKLLRPNKAIKLPKSLWLRGQQLGPLDLQTLLLLTTTTSRTSSRTKASSILISSCSMVAIFLTLALLIVHMEAKAIDEMSPSFYATSCPKLFPTVKPIVESTIKKEARMGASLLRLFYHDCFVNGCDASLLLDDAPNFIGEKNIPPNKNSTRGYEVIDEIKSAVEKMCPGIVSCADIIAIVARDSVSILGGPSWGVQLGRRDARATNAIVTNISLPLPKANLKELVLRFRGIALKRRDLVALVGAHTLGEAQCHSFRERIYNESNMNKELAQKRRLKCPRSKGSGDANLAPIDAQTPLVFDNSYYKNLVQNKGLLHSDQQLFSGGKTDPIVRTYSEDQEAFFNDFASAMIKMGSVNPSLVQLARSG</sequence>
<comment type="catalytic activity">
    <reaction evidence="1">
        <text>2 a phenolic donor + H2O2 = 2 a phenolic radical donor + 2 H2O</text>
        <dbReference type="Rhea" id="RHEA:56136"/>
        <dbReference type="ChEBI" id="CHEBI:15377"/>
        <dbReference type="ChEBI" id="CHEBI:16240"/>
        <dbReference type="ChEBI" id="CHEBI:139520"/>
        <dbReference type="ChEBI" id="CHEBI:139521"/>
        <dbReference type="EC" id="1.11.1.7"/>
    </reaction>
</comment>
<dbReference type="GO" id="GO:0042744">
    <property type="term" value="P:hydrogen peroxide catabolic process"/>
    <property type="evidence" value="ECO:0007669"/>
    <property type="project" value="InterPro"/>
</dbReference>
<feature type="binding site" evidence="17">
    <location>
        <position position="313"/>
    </location>
    <ligand>
        <name>Ca(2+)</name>
        <dbReference type="ChEBI" id="CHEBI:29108"/>
        <label>1</label>
    </ligand>
</feature>
<dbReference type="Pfam" id="PF00141">
    <property type="entry name" value="peroxidase"/>
    <property type="match status" value="2"/>
</dbReference>
<feature type="disulfide bond" evidence="19">
    <location>
        <begin position="278"/>
        <end position="358"/>
    </location>
</feature>
<evidence type="ECO:0000256" key="4">
    <source>
        <dbReference type="ARBA" id="ARBA00006873"/>
    </source>
</evidence>
<feature type="site" description="Transition state stabilizer" evidence="18">
    <location>
        <position position="305"/>
    </location>
</feature>
<dbReference type="PROSITE" id="PS50873">
    <property type="entry name" value="PEROXIDASE_4"/>
    <property type="match status" value="2"/>
</dbReference>
<feature type="active site" description="Proton acceptor" evidence="15">
    <location>
        <position position="309"/>
    </location>
</feature>
<dbReference type="SUPFAM" id="SSF48113">
    <property type="entry name" value="Heme-dependent peroxidases"/>
    <property type="match status" value="2"/>
</dbReference>
<dbReference type="PROSITE" id="PS00436">
    <property type="entry name" value="PEROXIDASE_2"/>
    <property type="match status" value="1"/>
</dbReference>
<feature type="binding site" evidence="17">
    <location>
        <position position="483"/>
    </location>
    <ligand>
        <name>Ca(2+)</name>
        <dbReference type="ChEBI" id="CHEBI:29108"/>
        <label>2</label>
    </ligand>
</feature>
<feature type="chain" id="PRO_5021229522" description="peroxidase" evidence="21">
    <location>
        <begin position="23"/>
        <end position="556"/>
    </location>
</feature>
<keyword evidence="7" id="KW-0349">Heme</keyword>
<feature type="binding site" evidence="17">
    <location>
        <position position="317"/>
    </location>
    <ligand>
        <name>Ca(2+)</name>
        <dbReference type="ChEBI" id="CHEBI:29108"/>
        <label>1</label>
    </ligand>
</feature>
<keyword evidence="6 23" id="KW-0575">Peroxidase</keyword>
<feature type="binding site" description="axial binding residue" evidence="17">
    <location>
        <position position="436"/>
    </location>
    <ligand>
        <name>heme b</name>
        <dbReference type="ChEBI" id="CHEBI:60344"/>
    </ligand>
    <ligandPart>
        <name>Fe</name>
        <dbReference type="ChEBI" id="CHEBI:18248"/>
    </ligandPart>
</feature>
<dbReference type="PROSITE" id="PS00435">
    <property type="entry name" value="PEROXIDASE_1"/>
    <property type="match status" value="1"/>
</dbReference>
<evidence type="ECO:0000256" key="12">
    <source>
        <dbReference type="ARBA" id="ARBA00023004"/>
    </source>
</evidence>
<keyword evidence="14" id="KW-0325">Glycoprotein</keyword>
<evidence type="ECO:0000256" key="8">
    <source>
        <dbReference type="ARBA" id="ARBA00022723"/>
    </source>
</evidence>
<name>A0A4Y1R1Y6_PRUDU</name>
<evidence type="ECO:0000256" key="20">
    <source>
        <dbReference type="SAM" id="Phobius"/>
    </source>
</evidence>
<dbReference type="InterPro" id="IPR010255">
    <property type="entry name" value="Haem_peroxidase_sf"/>
</dbReference>
<feature type="binding site" evidence="17">
    <location>
        <position position="331"/>
    </location>
    <ligand>
        <name>Ca(2+)</name>
        <dbReference type="ChEBI" id="CHEBI:29108"/>
        <label>1</label>
    </ligand>
</feature>
<proteinExistence type="inferred from homology"/>
<keyword evidence="10 17" id="KW-0106">Calcium</keyword>
<evidence type="ECO:0000256" key="3">
    <source>
        <dbReference type="ARBA" id="ARBA00004613"/>
    </source>
</evidence>
<feature type="binding site" evidence="17">
    <location>
        <position position="310"/>
    </location>
    <ligand>
        <name>Ca(2+)</name>
        <dbReference type="ChEBI" id="CHEBI:29108"/>
        <label>1</label>
    </ligand>
</feature>
<evidence type="ECO:0000256" key="15">
    <source>
        <dbReference type="PIRSR" id="PIRSR600823-1"/>
    </source>
</evidence>
<comment type="cofactor">
    <cofactor evidence="17">
        <name>Ca(2+)</name>
        <dbReference type="ChEBI" id="CHEBI:29108"/>
    </cofactor>
    <text evidence="17">Binds 2 calcium ions per subunit.</text>
</comment>
<keyword evidence="20" id="KW-0472">Membrane</keyword>
<evidence type="ECO:0000256" key="17">
    <source>
        <dbReference type="PIRSR" id="PIRSR600823-3"/>
    </source>
</evidence>
<dbReference type="InterPro" id="IPR033905">
    <property type="entry name" value="Secretory_peroxidase"/>
</dbReference>
<dbReference type="GO" id="GO:0006979">
    <property type="term" value="P:response to oxidative stress"/>
    <property type="evidence" value="ECO:0007669"/>
    <property type="project" value="InterPro"/>
</dbReference>
<dbReference type="PRINTS" id="PR00461">
    <property type="entry name" value="PLPEROXIDASE"/>
</dbReference>
<comment type="similarity">
    <text evidence="4">Belongs to the peroxidase family. Ascorbate peroxidase subfamily.</text>
</comment>
<evidence type="ECO:0000256" key="10">
    <source>
        <dbReference type="ARBA" id="ARBA00022837"/>
    </source>
</evidence>
<feature type="binding site" evidence="17">
    <location>
        <position position="491"/>
    </location>
    <ligand>
        <name>Ca(2+)</name>
        <dbReference type="ChEBI" id="CHEBI:29108"/>
        <label>2</label>
    </ligand>
</feature>
<feature type="binding site" evidence="17">
    <location>
        <position position="437"/>
    </location>
    <ligand>
        <name>Ca(2+)</name>
        <dbReference type="ChEBI" id="CHEBI:29108"/>
        <label>2</label>
    </ligand>
</feature>
<feature type="disulfide bond" evidence="19">
    <location>
        <begin position="443"/>
        <end position="468"/>
    </location>
</feature>
<dbReference type="PANTHER" id="PTHR31388:SF24">
    <property type="entry name" value="PEROXIDASE 52"/>
    <property type="match status" value="1"/>
</dbReference>
<comment type="subcellular location">
    <subcellularLocation>
        <location evidence="3">Secreted</location>
    </subcellularLocation>
</comment>
<comment type="function">
    <text evidence="2">Removal of H(2)O(2), oxidation of toxic reductants, biosynthesis and degradation of lignin, suberization, auxin catabolism, response to environmental stresses such as wounding, pathogen attack and oxidative stress. These functions might be dependent on each isozyme/isoform in each plant tissue.</text>
</comment>
<feature type="transmembrane region" description="Helical" evidence="20">
    <location>
        <begin position="240"/>
        <end position="259"/>
    </location>
</feature>
<organism evidence="23">
    <name type="scientific">Prunus dulcis</name>
    <name type="common">Almond</name>
    <name type="synonym">Amygdalus dulcis</name>
    <dbReference type="NCBI Taxonomy" id="3755"/>
    <lineage>
        <taxon>Eukaryota</taxon>
        <taxon>Viridiplantae</taxon>
        <taxon>Streptophyta</taxon>
        <taxon>Embryophyta</taxon>
        <taxon>Tracheophyta</taxon>
        <taxon>Spermatophyta</taxon>
        <taxon>Magnoliopsida</taxon>
        <taxon>eudicotyledons</taxon>
        <taxon>Gunneridae</taxon>
        <taxon>Pentapetalae</taxon>
        <taxon>rosids</taxon>
        <taxon>fabids</taxon>
        <taxon>Rosales</taxon>
        <taxon>Rosaceae</taxon>
        <taxon>Amygdaloideae</taxon>
        <taxon>Amygdaleae</taxon>
        <taxon>Prunus</taxon>
    </lineage>
</organism>
<dbReference type="GO" id="GO:0020037">
    <property type="term" value="F:heme binding"/>
    <property type="evidence" value="ECO:0007669"/>
    <property type="project" value="InterPro"/>
</dbReference>
<evidence type="ECO:0000313" key="23">
    <source>
        <dbReference type="EMBL" id="BBG98115.1"/>
    </source>
</evidence>
<feature type="binding site" evidence="17">
    <location>
        <position position="315"/>
    </location>
    <ligand>
        <name>Ca(2+)</name>
        <dbReference type="ChEBI" id="CHEBI:29108"/>
        <label>1</label>
    </ligand>
</feature>
<dbReference type="FunFam" id="1.10.420.10:FF:000006">
    <property type="entry name" value="Peroxidase"/>
    <property type="match status" value="1"/>
</dbReference>
<evidence type="ECO:0000256" key="2">
    <source>
        <dbReference type="ARBA" id="ARBA00002322"/>
    </source>
</evidence>
<keyword evidence="11" id="KW-0560">Oxidoreductase</keyword>
<feature type="binding site" evidence="16">
    <location>
        <position position="406"/>
    </location>
    <ligand>
        <name>substrate</name>
    </ligand>
</feature>
<dbReference type="AlphaFoldDB" id="A0A4Y1R1Y6"/>
<feature type="binding site" evidence="17">
    <location>
        <position position="486"/>
    </location>
    <ligand>
        <name>Ca(2+)</name>
        <dbReference type="ChEBI" id="CHEBI:29108"/>
        <label>2</label>
    </ligand>
</feature>
<gene>
    <name evidence="23" type="ORF">Prudu_007441</name>
</gene>
<evidence type="ECO:0000256" key="19">
    <source>
        <dbReference type="PIRSR" id="PIRSR600823-5"/>
    </source>
</evidence>
<comment type="cofactor">
    <cofactor evidence="17">
        <name>heme b</name>
        <dbReference type="ChEBI" id="CHEBI:60344"/>
    </cofactor>
    <text evidence="17">Binds 1 heme b (iron(II)-protoporphyrin IX) group per subunit.</text>
</comment>
<accession>A0A4Y1R1Y6</accession>
<dbReference type="Gene3D" id="1.10.520.10">
    <property type="match status" value="2"/>
</dbReference>
<evidence type="ECO:0000256" key="6">
    <source>
        <dbReference type="ARBA" id="ARBA00022559"/>
    </source>
</evidence>
<evidence type="ECO:0000256" key="9">
    <source>
        <dbReference type="ARBA" id="ARBA00022729"/>
    </source>
</evidence>
<dbReference type="InterPro" id="IPR019793">
    <property type="entry name" value="Peroxidases_heam-ligand_BS"/>
</dbReference>
<dbReference type="GO" id="GO:0046872">
    <property type="term" value="F:metal ion binding"/>
    <property type="evidence" value="ECO:0007669"/>
    <property type="project" value="UniProtKB-KW"/>
</dbReference>
<dbReference type="CDD" id="cd00693">
    <property type="entry name" value="secretory_peroxidase"/>
    <property type="match status" value="1"/>
</dbReference>
<feature type="domain" description="Plant heme peroxidase family profile" evidence="22">
    <location>
        <begin position="24"/>
        <end position="182"/>
    </location>
</feature>
<dbReference type="EMBL" id="AP019298">
    <property type="protein sequence ID" value="BBG98115.1"/>
    <property type="molecule type" value="Genomic_DNA"/>
</dbReference>
<protein>
    <recommendedName>
        <fullName evidence="5">peroxidase</fullName>
        <ecNumber evidence="5">1.11.1.7</ecNumber>
    </recommendedName>
</protein>
<keyword evidence="20" id="KW-0812">Transmembrane</keyword>
<keyword evidence="9 21" id="KW-0732">Signal</keyword>
<feature type="domain" description="Plant heme peroxidase family profile" evidence="22">
    <location>
        <begin position="268"/>
        <end position="556"/>
    </location>
</feature>
<dbReference type="PANTHER" id="PTHR31388">
    <property type="entry name" value="PEROXIDASE 72-RELATED"/>
    <property type="match status" value="1"/>
</dbReference>
<dbReference type="GO" id="GO:0140825">
    <property type="term" value="F:lactoperoxidase activity"/>
    <property type="evidence" value="ECO:0007669"/>
    <property type="project" value="UniProtKB-EC"/>
</dbReference>
<keyword evidence="13 19" id="KW-1015">Disulfide bond</keyword>
<feature type="binding site" evidence="17">
    <location>
        <position position="319"/>
    </location>
    <ligand>
        <name>Ca(2+)</name>
        <dbReference type="ChEBI" id="CHEBI:29108"/>
        <label>1</label>
    </ligand>
</feature>
<evidence type="ECO:0000256" key="14">
    <source>
        <dbReference type="ARBA" id="ARBA00023180"/>
    </source>
</evidence>
<reference evidence="23" key="1">
    <citation type="journal article" date="2019" name="Science">
        <title>Mutation of a bHLH transcription factor allowed almond domestication.</title>
        <authorList>
            <person name="Sanchez-Perez R."/>
            <person name="Pavan S."/>
            <person name="Mazzeo R."/>
            <person name="Moldovan C."/>
            <person name="Aiese Cigliano R."/>
            <person name="Del Cueto J."/>
            <person name="Ricciardi F."/>
            <person name="Lotti C."/>
            <person name="Ricciardi L."/>
            <person name="Dicenta F."/>
            <person name="Lopez-Marques R.L."/>
            <person name="Lindberg Moller B."/>
        </authorList>
    </citation>
    <scope>NUCLEOTIDE SEQUENCE</scope>
</reference>
<dbReference type="InterPro" id="IPR002016">
    <property type="entry name" value="Haem_peroxidase"/>
</dbReference>
<evidence type="ECO:0000256" key="1">
    <source>
        <dbReference type="ARBA" id="ARBA00000189"/>
    </source>
</evidence>
<evidence type="ECO:0000256" key="7">
    <source>
        <dbReference type="ARBA" id="ARBA00022617"/>
    </source>
</evidence>
<evidence type="ECO:0000256" key="5">
    <source>
        <dbReference type="ARBA" id="ARBA00012313"/>
    </source>
</evidence>
<dbReference type="InterPro" id="IPR019794">
    <property type="entry name" value="Peroxidases_AS"/>
</dbReference>
<dbReference type="PRINTS" id="PR00458">
    <property type="entry name" value="PEROXIDASE"/>
</dbReference>
<dbReference type="FunFam" id="1.10.520.10:FF:000009">
    <property type="entry name" value="Peroxidase"/>
    <property type="match status" value="2"/>
</dbReference>
<evidence type="ECO:0000256" key="13">
    <source>
        <dbReference type="ARBA" id="ARBA00023157"/>
    </source>
</evidence>
<dbReference type="GO" id="GO:0005576">
    <property type="term" value="C:extracellular region"/>
    <property type="evidence" value="ECO:0007669"/>
    <property type="project" value="UniProtKB-SubCell"/>
</dbReference>
<keyword evidence="12 17" id="KW-0408">Iron</keyword>
<dbReference type="EC" id="1.11.1.7" evidence="5"/>
<evidence type="ECO:0000256" key="11">
    <source>
        <dbReference type="ARBA" id="ARBA00023002"/>
    </source>
</evidence>
<feature type="signal peptide" evidence="21">
    <location>
        <begin position="1"/>
        <end position="22"/>
    </location>
</feature>
<keyword evidence="20" id="KW-1133">Transmembrane helix</keyword>
<feature type="disulfide bond" evidence="19">
    <location>
        <begin position="311"/>
        <end position="316"/>
    </location>
</feature>
<dbReference type="InterPro" id="IPR000823">
    <property type="entry name" value="Peroxidase_pln"/>
</dbReference>
<evidence type="ECO:0000259" key="22">
    <source>
        <dbReference type="PROSITE" id="PS50873"/>
    </source>
</evidence>
<evidence type="ECO:0000256" key="16">
    <source>
        <dbReference type="PIRSR" id="PIRSR600823-2"/>
    </source>
</evidence>
<evidence type="ECO:0000256" key="18">
    <source>
        <dbReference type="PIRSR" id="PIRSR600823-4"/>
    </source>
</evidence>
<dbReference type="Gene3D" id="1.10.420.10">
    <property type="entry name" value="Peroxidase, domain 2"/>
    <property type="match status" value="2"/>
</dbReference>
<evidence type="ECO:0000256" key="21">
    <source>
        <dbReference type="SAM" id="SignalP"/>
    </source>
</evidence>